<dbReference type="HOGENOM" id="CLU_293471_0_0_1"/>
<keyword evidence="3" id="KW-1133">Transmembrane helix</keyword>
<dbReference type="InterPro" id="IPR001878">
    <property type="entry name" value="Znf_CCHC"/>
</dbReference>
<evidence type="ECO:0000259" key="4">
    <source>
        <dbReference type="PROSITE" id="PS50042"/>
    </source>
</evidence>
<dbReference type="SUPFAM" id="SSF51206">
    <property type="entry name" value="cAMP-binding domain-like"/>
    <property type="match status" value="1"/>
</dbReference>
<dbReference type="SMART" id="SM00100">
    <property type="entry name" value="cNMP"/>
    <property type="match status" value="1"/>
</dbReference>
<evidence type="ECO:0000259" key="5">
    <source>
        <dbReference type="PROSITE" id="PS50158"/>
    </source>
</evidence>
<keyword evidence="3" id="KW-0812">Transmembrane</keyword>
<dbReference type="InterPro" id="IPR013099">
    <property type="entry name" value="K_chnl_dom"/>
</dbReference>
<feature type="compositionally biased region" description="Low complexity" evidence="2">
    <location>
        <begin position="1131"/>
        <end position="1143"/>
    </location>
</feature>
<proteinExistence type="predicted"/>
<feature type="region of interest" description="Disordered" evidence="2">
    <location>
        <begin position="1342"/>
        <end position="1363"/>
    </location>
</feature>
<dbReference type="GO" id="GO:0008270">
    <property type="term" value="F:zinc ion binding"/>
    <property type="evidence" value="ECO:0007669"/>
    <property type="project" value="UniProtKB-KW"/>
</dbReference>
<dbReference type="Gene3D" id="1.10.287.70">
    <property type="match status" value="1"/>
</dbReference>
<dbReference type="GO" id="GO:0005249">
    <property type="term" value="F:voltage-gated potassium channel activity"/>
    <property type="evidence" value="ECO:0007669"/>
    <property type="project" value="TreeGrafter"/>
</dbReference>
<reference evidence="7" key="1">
    <citation type="journal article" date="2006" name="PLoS Biol.">
        <title>Macronuclear genome sequence of the ciliate Tetrahymena thermophila, a model eukaryote.</title>
        <authorList>
            <person name="Eisen J.A."/>
            <person name="Coyne R.S."/>
            <person name="Wu M."/>
            <person name="Wu D."/>
            <person name="Thiagarajan M."/>
            <person name="Wortman J.R."/>
            <person name="Badger J.H."/>
            <person name="Ren Q."/>
            <person name="Amedeo P."/>
            <person name="Jones K.M."/>
            <person name="Tallon L.J."/>
            <person name="Delcher A.L."/>
            <person name="Salzberg S.L."/>
            <person name="Silva J.C."/>
            <person name="Haas B.J."/>
            <person name="Majoros W.H."/>
            <person name="Farzad M."/>
            <person name="Carlton J.M."/>
            <person name="Smith R.K. Jr."/>
            <person name="Garg J."/>
            <person name="Pearlman R.E."/>
            <person name="Karrer K.M."/>
            <person name="Sun L."/>
            <person name="Manning G."/>
            <person name="Elde N.C."/>
            <person name="Turkewitz A.P."/>
            <person name="Asai D.J."/>
            <person name="Wilkes D.E."/>
            <person name="Wang Y."/>
            <person name="Cai H."/>
            <person name="Collins K."/>
            <person name="Stewart B.A."/>
            <person name="Lee S.R."/>
            <person name="Wilamowska K."/>
            <person name="Weinberg Z."/>
            <person name="Ruzzo W.L."/>
            <person name="Wloga D."/>
            <person name="Gaertig J."/>
            <person name="Frankel J."/>
            <person name="Tsao C.-C."/>
            <person name="Gorovsky M.A."/>
            <person name="Keeling P.J."/>
            <person name="Waller R.F."/>
            <person name="Patron N.J."/>
            <person name="Cherry J.M."/>
            <person name="Stover N.A."/>
            <person name="Krieger C.J."/>
            <person name="del Toro C."/>
            <person name="Ryder H.F."/>
            <person name="Williamson S.C."/>
            <person name="Barbeau R.A."/>
            <person name="Hamilton E.P."/>
            <person name="Orias E."/>
        </authorList>
    </citation>
    <scope>NUCLEOTIDE SEQUENCE [LARGE SCALE GENOMIC DNA]</scope>
    <source>
        <strain evidence="7">SB210</strain>
    </source>
</reference>
<evidence type="ECO:0000313" key="7">
    <source>
        <dbReference type="Proteomes" id="UP000009168"/>
    </source>
</evidence>
<feature type="compositionally biased region" description="Polar residues" evidence="2">
    <location>
        <begin position="1342"/>
        <end position="1353"/>
    </location>
</feature>
<dbReference type="eggNOG" id="KOG0500">
    <property type="taxonomic scope" value="Eukaryota"/>
</dbReference>
<dbReference type="PANTHER" id="PTHR10217">
    <property type="entry name" value="VOLTAGE AND LIGAND GATED POTASSIUM CHANNEL"/>
    <property type="match status" value="1"/>
</dbReference>
<dbReference type="PANTHER" id="PTHR10217:SF435">
    <property type="entry name" value="POTASSIUM VOLTAGE-GATED CHANNEL PROTEIN EAG"/>
    <property type="match status" value="1"/>
</dbReference>
<feature type="transmembrane region" description="Helical" evidence="3">
    <location>
        <begin position="393"/>
        <end position="416"/>
    </location>
</feature>
<keyword evidence="1" id="KW-0479">Metal-binding</keyword>
<dbReference type="Proteomes" id="UP000009168">
    <property type="component" value="Unassembled WGS sequence"/>
</dbReference>
<feature type="region of interest" description="Disordered" evidence="2">
    <location>
        <begin position="54"/>
        <end position="88"/>
    </location>
</feature>
<feature type="compositionally biased region" description="Polar residues" evidence="2">
    <location>
        <begin position="1144"/>
        <end position="1156"/>
    </location>
</feature>
<organism evidence="6 7">
    <name type="scientific">Tetrahymena thermophila (strain SB210)</name>
    <dbReference type="NCBI Taxonomy" id="312017"/>
    <lineage>
        <taxon>Eukaryota</taxon>
        <taxon>Sar</taxon>
        <taxon>Alveolata</taxon>
        <taxon>Ciliophora</taxon>
        <taxon>Intramacronucleata</taxon>
        <taxon>Oligohymenophorea</taxon>
        <taxon>Hymenostomatida</taxon>
        <taxon>Tetrahymenina</taxon>
        <taxon>Tetrahymenidae</taxon>
        <taxon>Tetrahymena</taxon>
    </lineage>
</organism>
<gene>
    <name evidence="6" type="ORF">TTHERM_00263450</name>
</gene>
<name>Q22U38_TETTS</name>
<keyword evidence="3" id="KW-0472">Membrane</keyword>
<dbReference type="RefSeq" id="XP_001009094.2">
    <property type="nucleotide sequence ID" value="XM_001009094.2"/>
</dbReference>
<sequence>MNQDTQLIQLDETLDKENKFILSSQVANNIIGREEQDFKLSMSQSKFQDAPMINNSTNPPFQLSQTNNNSTINQNQNMSQNQTGNNLSLMGQIHSNQHYSDFLSPKYYEIDNDLNQNFSNQLDYQIGQQNNLAPFSKQQNNGIEQRHQYDPQIVSLNNLINPNNNQQFDQTYQNFLNTQSKALLGSKNFESEKINSLNCRFSEKLDKHNRVSVSSISARTNSIQIINETDEQNAKKQSHDLEQEAKSDISKNLQVNTTKGTFSIVKMALVKNFANKLIKRVRNVMFRKLTRQQFGMIDDFASDFNYYIYQQRFIYSEKTTFIKKCIYLMEQLKITEFINQFLSGNLMLMPESIFKLIWDIFIIIAIILMILIIPVCHIYDTQNVPLLRFFNSAFISIILVFELIINLNSGIFYNGITIKDRRLIIKKNFYFIAKDIIVISLYFVSQTGENNSWISLLDYCIFWKIVDLPKKISEIEQRLQISESILNWLKLLKLECLILIIAHIASCIFIRIALSEQLEGKSNWLQHYQFDDYSFSDQYLVSIYFMIITMTTTGYGDIAPFTQYERVFILIIALVSQNVVGYSISTISDIVKTQSAKKKEFKQFMKEINKDMNNRNINIQLQHKIRKYVEYLYIQNTKKSSFDTNILEILPYQLKEEVLLEINKEMISNINYLGISKFSQVSQKQITLLIKQKVYFPGEIIFKFGELNDKIYYINQGQVSLSIPVLTKIDKITSQPEMNFKFLKKQDVFGQQGFITNSQNSYTAKTSSVTVLSYISRNDFLQIIRNNSDDYEIFSEIKDKIIFSHDYSQMKLKCYSCGEFNHQLESCPYVNFNIPYNQKKSSQEERIKHSRRAQKKPFHSNYEDLRKDVIDYLNQSINSDLYSIIQQSIIHPEELKTNYDIYRINTIEKQLKDTSPVSYANNFDRKHNQTTTNQSTQHQQVDFENAVNAQVKENDVIINLQNDQQVLKHTQSADGLKNNYLNKLDIIKENDDENQIRNSMIPRKKEKQTTRDLQNSQENELQLPILNQGFSDINYGQTQHYEKIENILSLQNQMHKLTSLDEGIQTEKQIKKHTNDILTNSLDVGSAIQQFTNQKSKDSIQNSIDLQIMQQQQQFLRNEEKKFLQNDQGHNNSSFINNSNSNSLERNTAQGNSKSPQKVDIPLFQENQFYIEPLSGSLKKKASSQGLLFQRQAKSKKQTVTQQTNTQLPLIQLRDESCNINSEWDMSNLTPQNFSIQEQLQQRRTNRSIQSLTIVEQEIHKRIEEKKQSCKMVSKMNETFSSSLRNIPRNSLKGLTQQLIAPEFEQQQNGQIVLKQKQFVNGNLTPTVQSSIHRKDKRHATINLQEQQSTASSNKHRDSYYYGRNNTNYTYKLALQHLQPYQVQNNEQKQQEKQLPQQNTLNSNSQNAQSFMHLLTQGTQKHNPNSILGEGTRENKSKFIQFAIKENSLKKQLQSMKMIPNVESQHEIQQDQQNEIAQNNQLPPEKFHQGEQIAEDISQNVEFQIRCVKGVQDIDILVLRKIYLLAQLKNQRIEEIGEEWQEYILVEDNEIEIDALQNYKFYFPQGNFYQIKSNIRRKETKKMMKNRKSKKSQYFGGATNTQQTKYRTKNTQLV</sequence>
<dbReference type="InterPro" id="IPR000595">
    <property type="entry name" value="cNMP-bd_dom"/>
</dbReference>
<feature type="domain" description="CCHC-type" evidence="5">
    <location>
        <begin position="813"/>
        <end position="828"/>
    </location>
</feature>
<feature type="transmembrane region" description="Helical" evidence="3">
    <location>
        <begin position="538"/>
        <end position="555"/>
    </location>
</feature>
<dbReference type="GO" id="GO:0003676">
    <property type="term" value="F:nucleic acid binding"/>
    <property type="evidence" value="ECO:0007669"/>
    <property type="project" value="InterPro"/>
</dbReference>
<dbReference type="PROSITE" id="PS50158">
    <property type="entry name" value="ZF_CCHC"/>
    <property type="match status" value="1"/>
</dbReference>
<dbReference type="Pfam" id="PF00027">
    <property type="entry name" value="cNMP_binding"/>
    <property type="match status" value="1"/>
</dbReference>
<dbReference type="Pfam" id="PF07885">
    <property type="entry name" value="Ion_trans_2"/>
    <property type="match status" value="1"/>
</dbReference>
<dbReference type="InterPro" id="IPR014710">
    <property type="entry name" value="RmlC-like_jellyroll"/>
</dbReference>
<dbReference type="Gene3D" id="1.10.287.630">
    <property type="entry name" value="Helix hairpin bin"/>
    <property type="match status" value="1"/>
</dbReference>
<feature type="transmembrane region" description="Helical" evidence="3">
    <location>
        <begin position="567"/>
        <end position="585"/>
    </location>
</feature>
<dbReference type="KEGG" id="tet:TTHERM_00263450"/>
<feature type="transmembrane region" description="Helical" evidence="3">
    <location>
        <begin position="491"/>
        <end position="514"/>
    </location>
</feature>
<dbReference type="Gene3D" id="2.60.120.10">
    <property type="entry name" value="Jelly Rolls"/>
    <property type="match status" value="1"/>
</dbReference>
<feature type="domain" description="Cyclic nucleotide-binding" evidence="4">
    <location>
        <begin position="674"/>
        <end position="789"/>
    </location>
</feature>
<dbReference type="GO" id="GO:0005886">
    <property type="term" value="C:plasma membrane"/>
    <property type="evidence" value="ECO:0007669"/>
    <property type="project" value="TreeGrafter"/>
</dbReference>
<keyword evidence="1" id="KW-0862">Zinc</keyword>
<protein>
    <submittedName>
        <fullName evidence="6">Cyclic nucleotide-binding domain protein</fullName>
    </submittedName>
</protein>
<feature type="transmembrane region" description="Helical" evidence="3">
    <location>
        <begin position="356"/>
        <end position="373"/>
    </location>
</feature>
<dbReference type="CDD" id="cd00038">
    <property type="entry name" value="CAP_ED"/>
    <property type="match status" value="1"/>
</dbReference>
<dbReference type="InParanoid" id="Q22U38"/>
<evidence type="ECO:0000256" key="1">
    <source>
        <dbReference type="PROSITE-ProRule" id="PRU00047"/>
    </source>
</evidence>
<dbReference type="EMBL" id="GG662830">
    <property type="protein sequence ID" value="EAR88849.2"/>
    <property type="molecule type" value="Genomic_DNA"/>
</dbReference>
<keyword evidence="7" id="KW-1185">Reference proteome</keyword>
<dbReference type="GO" id="GO:0042391">
    <property type="term" value="P:regulation of membrane potential"/>
    <property type="evidence" value="ECO:0007669"/>
    <property type="project" value="TreeGrafter"/>
</dbReference>
<dbReference type="GeneID" id="7832002"/>
<evidence type="ECO:0000256" key="2">
    <source>
        <dbReference type="SAM" id="MobiDB-lite"/>
    </source>
</evidence>
<evidence type="ECO:0000256" key="3">
    <source>
        <dbReference type="SAM" id="Phobius"/>
    </source>
</evidence>
<dbReference type="OrthoDB" id="312527at2759"/>
<dbReference type="InterPro" id="IPR050818">
    <property type="entry name" value="KCNH_animal-type"/>
</dbReference>
<dbReference type="InterPro" id="IPR018490">
    <property type="entry name" value="cNMP-bd_dom_sf"/>
</dbReference>
<dbReference type="SUPFAM" id="SSF81324">
    <property type="entry name" value="Voltage-gated potassium channels"/>
    <property type="match status" value="1"/>
</dbReference>
<dbReference type="PROSITE" id="PS50042">
    <property type="entry name" value="CNMP_BINDING_3"/>
    <property type="match status" value="1"/>
</dbReference>
<keyword evidence="1" id="KW-0863">Zinc-finger</keyword>
<feature type="region of interest" description="Disordered" evidence="2">
    <location>
        <begin position="1126"/>
        <end position="1157"/>
    </location>
</feature>
<accession>Q22U38</accession>
<evidence type="ECO:0000313" key="6">
    <source>
        <dbReference type="EMBL" id="EAR88849.2"/>
    </source>
</evidence>
<feature type="compositionally biased region" description="Low complexity" evidence="2">
    <location>
        <begin position="62"/>
        <end position="86"/>
    </location>
</feature>